<keyword evidence="2" id="KW-0560">Oxidoreductase</keyword>
<dbReference type="Gene3D" id="3.40.830.10">
    <property type="entry name" value="LigB-like"/>
    <property type="match status" value="1"/>
</dbReference>
<accession>A0A3B0ZUX6</accession>
<organism evidence="2">
    <name type="scientific">hydrothermal vent metagenome</name>
    <dbReference type="NCBI Taxonomy" id="652676"/>
    <lineage>
        <taxon>unclassified sequences</taxon>
        <taxon>metagenomes</taxon>
        <taxon>ecological metagenomes</taxon>
    </lineage>
</organism>
<proteinExistence type="inferred from homology"/>
<dbReference type="NCBIfam" id="TIGR04336">
    <property type="entry name" value="AmmeMemoSam_B"/>
    <property type="match status" value="1"/>
</dbReference>
<keyword evidence="2" id="KW-0223">Dioxygenase</keyword>
<dbReference type="CDD" id="cd07361">
    <property type="entry name" value="MEMO_like"/>
    <property type="match status" value="1"/>
</dbReference>
<dbReference type="InterPro" id="IPR002737">
    <property type="entry name" value="MEMO1_fam"/>
</dbReference>
<dbReference type="EMBL" id="UOFS01000013">
    <property type="protein sequence ID" value="VAW93010.1"/>
    <property type="molecule type" value="Genomic_DNA"/>
</dbReference>
<dbReference type="AlphaFoldDB" id="A0A3B0ZUX6"/>
<comment type="similarity">
    <text evidence="1">Belongs to the MEMO1 family.</text>
</comment>
<name>A0A3B0ZUX6_9ZZZZ</name>
<evidence type="ECO:0000256" key="1">
    <source>
        <dbReference type="ARBA" id="ARBA00006315"/>
    </source>
</evidence>
<gene>
    <name evidence="2" type="ORF">MNBD_GAMMA22-577</name>
</gene>
<dbReference type="GO" id="GO:0051213">
    <property type="term" value="F:dioxygenase activity"/>
    <property type="evidence" value="ECO:0007669"/>
    <property type="project" value="UniProtKB-KW"/>
</dbReference>
<reference evidence="2" key="1">
    <citation type="submission" date="2018-06" db="EMBL/GenBank/DDBJ databases">
        <authorList>
            <person name="Zhirakovskaya E."/>
        </authorList>
    </citation>
    <scope>NUCLEOTIDE SEQUENCE</scope>
</reference>
<sequence length="268" mass="29223">MTASHRNAAVAGQFYPNDSAALQSDINQYLNTVSKNSQPKKNAKAYIVPHAAYIYSGGIAASAYNQLKKCSHSISNVVLLGPAHRVAFNGIAYCSAKFFNTPLGSVPVNNSIIKEIKHLNFMLCNDAAHEHEHSLEVQLPFLQTVLKKFTIIPLLVGNCNSLEVSILLEQIWGDSETLILVSSDLSHFNTYQVAKEMDNSTSKAITSLQPEKINYENACGRTPVNGLLDIAKKKNLKVSILDVCNSGDTAGDKNRVVGYGSYSFTEVI</sequence>
<evidence type="ECO:0000313" key="2">
    <source>
        <dbReference type="EMBL" id="VAW93010.1"/>
    </source>
</evidence>
<dbReference type="HAMAP" id="MF_00055">
    <property type="entry name" value="MEMO1"/>
    <property type="match status" value="1"/>
</dbReference>
<protein>
    <submittedName>
        <fullName evidence="2">COG1355, Predicted dioxygenase</fullName>
    </submittedName>
</protein>
<dbReference type="PANTHER" id="PTHR11060">
    <property type="entry name" value="PROTEIN MEMO1"/>
    <property type="match status" value="1"/>
</dbReference>
<dbReference type="PANTHER" id="PTHR11060:SF0">
    <property type="entry name" value="PROTEIN MEMO1"/>
    <property type="match status" value="1"/>
</dbReference>
<dbReference type="Pfam" id="PF01875">
    <property type="entry name" value="Memo"/>
    <property type="match status" value="1"/>
</dbReference>